<evidence type="ECO:0000313" key="4">
    <source>
        <dbReference type="Proteomes" id="UP000887575"/>
    </source>
</evidence>
<evidence type="ECO:0000259" key="3">
    <source>
        <dbReference type="Pfam" id="PF01433"/>
    </source>
</evidence>
<dbReference type="InterPro" id="IPR014782">
    <property type="entry name" value="Peptidase_M1_dom"/>
</dbReference>
<accession>A0AAF3EL12</accession>
<proteinExistence type="predicted"/>
<dbReference type="Proteomes" id="UP000887575">
    <property type="component" value="Unassembled WGS sequence"/>
</dbReference>
<feature type="chain" id="PRO_5042185007" description="Peptidase M1 membrane alanine aminopeptidase domain-containing protein" evidence="2">
    <location>
        <begin position="20"/>
        <end position="406"/>
    </location>
</feature>
<dbReference type="GO" id="GO:0008270">
    <property type="term" value="F:zinc ion binding"/>
    <property type="evidence" value="ECO:0007669"/>
    <property type="project" value="InterPro"/>
</dbReference>
<feature type="domain" description="Peptidase M1 membrane alanine aminopeptidase" evidence="3">
    <location>
        <begin position="173"/>
        <end position="313"/>
    </location>
</feature>
<dbReference type="GO" id="GO:0043171">
    <property type="term" value="P:peptide catabolic process"/>
    <property type="evidence" value="ECO:0007669"/>
    <property type="project" value="TreeGrafter"/>
</dbReference>
<dbReference type="GO" id="GO:0070006">
    <property type="term" value="F:metalloaminopeptidase activity"/>
    <property type="evidence" value="ECO:0007669"/>
    <property type="project" value="TreeGrafter"/>
</dbReference>
<dbReference type="InterPro" id="IPR027268">
    <property type="entry name" value="Peptidase_M4/M1_CTD_sf"/>
</dbReference>
<name>A0AAF3EL12_9BILA</name>
<evidence type="ECO:0000313" key="5">
    <source>
        <dbReference type="WBParaSite" id="MBELARI_LOCUS14624"/>
    </source>
</evidence>
<dbReference type="GO" id="GO:0006508">
    <property type="term" value="P:proteolysis"/>
    <property type="evidence" value="ECO:0007669"/>
    <property type="project" value="TreeGrafter"/>
</dbReference>
<evidence type="ECO:0000256" key="2">
    <source>
        <dbReference type="SAM" id="SignalP"/>
    </source>
</evidence>
<evidence type="ECO:0000256" key="1">
    <source>
        <dbReference type="SAM" id="MobiDB-lite"/>
    </source>
</evidence>
<dbReference type="PANTHER" id="PTHR11533">
    <property type="entry name" value="PROTEASE M1 ZINC METALLOPROTEASE"/>
    <property type="match status" value="1"/>
</dbReference>
<dbReference type="GO" id="GO:0016020">
    <property type="term" value="C:membrane"/>
    <property type="evidence" value="ECO:0007669"/>
    <property type="project" value="TreeGrafter"/>
</dbReference>
<dbReference type="GO" id="GO:0005737">
    <property type="term" value="C:cytoplasm"/>
    <property type="evidence" value="ECO:0007669"/>
    <property type="project" value="TreeGrafter"/>
</dbReference>
<feature type="region of interest" description="Disordered" evidence="1">
    <location>
        <begin position="28"/>
        <end position="75"/>
    </location>
</feature>
<reference evidence="5" key="1">
    <citation type="submission" date="2024-02" db="UniProtKB">
        <authorList>
            <consortium name="WormBaseParasite"/>
        </authorList>
    </citation>
    <scope>IDENTIFICATION</scope>
</reference>
<dbReference type="AlphaFoldDB" id="A0AAF3EL12"/>
<keyword evidence="2" id="KW-0732">Signal</keyword>
<sequence>MKFLLFFVLLFASAALGKGFEPFPSTISSKAEVSESPSDDGDVMTSAKPEMNDTDSKGTSASPDEGSLDPKFPENVHGCKGSDLRPTSCGKGKGGCNLQMFMSKKELSIKGKSCEEQFQSCFEKASKTLPDFKGKQMNLCMVPSKNGEIDANSTKGCIYSTSNIDNANLVEQIAKQWFNQKEPKDKNENWLKESFPKYVKNCAFGEKSAKLAFDRDMRQVMANDYKSSSCKIVPRNPKTSPRSLATDLKGPIFLRMIEGMIGKEKMKKAIEKFLESPNAKMSTEDFGEALQSVAKDLTGELKDFDFKSFCKQWTTQSGFPRVYAYDDGEYVTLVQKSCGKNPTDRWDIPIFVGVRNEEGDWEPKVTMFMKDQNATQIPCGPFRRIPPLNQDNYGLYSVQKQYGRSN</sequence>
<protein>
    <recommendedName>
        <fullName evidence="3">Peptidase M1 membrane alanine aminopeptidase domain-containing protein</fullName>
    </recommendedName>
</protein>
<dbReference type="InterPro" id="IPR050344">
    <property type="entry name" value="Peptidase_M1_aminopeptidases"/>
</dbReference>
<dbReference type="GO" id="GO:0005615">
    <property type="term" value="C:extracellular space"/>
    <property type="evidence" value="ECO:0007669"/>
    <property type="project" value="TreeGrafter"/>
</dbReference>
<dbReference type="PANTHER" id="PTHR11533:SF299">
    <property type="entry name" value="AMINOPEPTIDASE"/>
    <property type="match status" value="1"/>
</dbReference>
<keyword evidence="4" id="KW-1185">Reference proteome</keyword>
<dbReference type="WBParaSite" id="MBELARI_LOCUS14624">
    <property type="protein sequence ID" value="MBELARI_LOCUS14624"/>
    <property type="gene ID" value="MBELARI_LOCUS14624"/>
</dbReference>
<feature type="signal peptide" evidence="2">
    <location>
        <begin position="1"/>
        <end position="19"/>
    </location>
</feature>
<organism evidence="4 5">
    <name type="scientific">Mesorhabditis belari</name>
    <dbReference type="NCBI Taxonomy" id="2138241"/>
    <lineage>
        <taxon>Eukaryota</taxon>
        <taxon>Metazoa</taxon>
        <taxon>Ecdysozoa</taxon>
        <taxon>Nematoda</taxon>
        <taxon>Chromadorea</taxon>
        <taxon>Rhabditida</taxon>
        <taxon>Rhabditina</taxon>
        <taxon>Rhabditomorpha</taxon>
        <taxon>Rhabditoidea</taxon>
        <taxon>Rhabditidae</taxon>
        <taxon>Mesorhabditinae</taxon>
        <taxon>Mesorhabditis</taxon>
    </lineage>
</organism>
<dbReference type="GO" id="GO:0042277">
    <property type="term" value="F:peptide binding"/>
    <property type="evidence" value="ECO:0007669"/>
    <property type="project" value="TreeGrafter"/>
</dbReference>
<dbReference type="Pfam" id="PF01433">
    <property type="entry name" value="Peptidase_M1"/>
    <property type="match status" value="1"/>
</dbReference>
<dbReference type="SUPFAM" id="SSF55486">
    <property type="entry name" value="Metalloproteases ('zincins'), catalytic domain"/>
    <property type="match status" value="1"/>
</dbReference>
<dbReference type="Gene3D" id="1.10.390.10">
    <property type="entry name" value="Neutral Protease Domain 2"/>
    <property type="match status" value="1"/>
</dbReference>